<protein>
    <submittedName>
        <fullName evidence="2">Uncharacterized protein</fullName>
    </submittedName>
</protein>
<proteinExistence type="predicted"/>
<accession>A0ABN3NHH8</accession>
<name>A0ABN3NHH8_STRLO</name>
<keyword evidence="3" id="KW-1185">Reference proteome</keyword>
<evidence type="ECO:0000256" key="1">
    <source>
        <dbReference type="SAM" id="MobiDB-lite"/>
    </source>
</evidence>
<sequence length="88" mass="9525">MGADPRLQIRQPFTTGGGEDDGHLAYGEHGRDEPQAEADRMQASGSSLDGCRSEGLRGSPPVLHVRHAWSASRPFAPFRTLRAPDLSE</sequence>
<organism evidence="2 3">
    <name type="scientific">Streptomyces longisporus</name>
    <dbReference type="NCBI Taxonomy" id="1948"/>
    <lineage>
        <taxon>Bacteria</taxon>
        <taxon>Bacillati</taxon>
        <taxon>Actinomycetota</taxon>
        <taxon>Actinomycetes</taxon>
        <taxon>Kitasatosporales</taxon>
        <taxon>Streptomycetaceae</taxon>
        <taxon>Streptomyces</taxon>
    </lineage>
</organism>
<evidence type="ECO:0000313" key="3">
    <source>
        <dbReference type="Proteomes" id="UP001501777"/>
    </source>
</evidence>
<feature type="region of interest" description="Disordered" evidence="1">
    <location>
        <begin position="1"/>
        <end position="56"/>
    </location>
</feature>
<gene>
    <name evidence="2" type="ORF">GCM10010276_84630</name>
</gene>
<dbReference type="EMBL" id="BAAASG010000028">
    <property type="protein sequence ID" value="GAA2521039.1"/>
    <property type="molecule type" value="Genomic_DNA"/>
</dbReference>
<evidence type="ECO:0000313" key="2">
    <source>
        <dbReference type="EMBL" id="GAA2521039.1"/>
    </source>
</evidence>
<comment type="caution">
    <text evidence="2">The sequence shown here is derived from an EMBL/GenBank/DDBJ whole genome shotgun (WGS) entry which is preliminary data.</text>
</comment>
<dbReference type="Proteomes" id="UP001501777">
    <property type="component" value="Unassembled WGS sequence"/>
</dbReference>
<feature type="compositionally biased region" description="Basic and acidic residues" evidence="1">
    <location>
        <begin position="20"/>
        <end position="40"/>
    </location>
</feature>
<reference evidence="2 3" key="1">
    <citation type="journal article" date="2019" name="Int. J. Syst. Evol. Microbiol.">
        <title>The Global Catalogue of Microorganisms (GCM) 10K type strain sequencing project: providing services to taxonomists for standard genome sequencing and annotation.</title>
        <authorList>
            <consortium name="The Broad Institute Genomics Platform"/>
            <consortium name="The Broad Institute Genome Sequencing Center for Infectious Disease"/>
            <person name="Wu L."/>
            <person name="Ma J."/>
        </authorList>
    </citation>
    <scope>NUCLEOTIDE SEQUENCE [LARGE SCALE GENOMIC DNA]</scope>
    <source>
        <strain evidence="2 3">JCM 4395</strain>
    </source>
</reference>